<protein>
    <submittedName>
        <fullName evidence="1">Uncharacterized protein</fullName>
    </submittedName>
</protein>
<sequence length="144" mass="15776">METKMTGKTFPLKQVQKWVQTWQENNKTRAKAYRIPVSDLIGCFLEMGVISLKSDGTMVVNDIPDACVRAYLGTNPDPSKRTMAEGFGNKLYIVGTEKIAGKYRDIVQDEGIAEPSAAITGSGIYDITTPCPNDCDDLSPLVNP</sequence>
<accession>A0A1I4YW22</accession>
<reference evidence="2" key="1">
    <citation type="submission" date="2016-10" db="EMBL/GenBank/DDBJ databases">
        <authorList>
            <person name="Varghese N."/>
            <person name="Submissions S."/>
        </authorList>
    </citation>
    <scope>NUCLEOTIDE SEQUENCE [LARGE SCALE GENOMIC DNA]</scope>
    <source>
        <strain evidence="2">DSM 23925</strain>
    </source>
</reference>
<dbReference type="Proteomes" id="UP000198705">
    <property type="component" value="Unassembled WGS sequence"/>
</dbReference>
<dbReference type="OrthoDB" id="797757at2"/>
<evidence type="ECO:0000313" key="1">
    <source>
        <dbReference type="EMBL" id="SFN42214.1"/>
    </source>
</evidence>
<dbReference type="RefSeq" id="WP_092205906.1">
    <property type="nucleotide sequence ID" value="NZ_FOVN01000001.1"/>
</dbReference>
<organism evidence="1 2">
    <name type="scientific">Bizionia echini</name>
    <dbReference type="NCBI Taxonomy" id="649333"/>
    <lineage>
        <taxon>Bacteria</taxon>
        <taxon>Pseudomonadati</taxon>
        <taxon>Bacteroidota</taxon>
        <taxon>Flavobacteriia</taxon>
        <taxon>Flavobacteriales</taxon>
        <taxon>Flavobacteriaceae</taxon>
        <taxon>Bizionia</taxon>
    </lineage>
</organism>
<dbReference type="AlphaFoldDB" id="A0A1I4YW22"/>
<proteinExistence type="predicted"/>
<dbReference type="EMBL" id="FOVN01000001">
    <property type="protein sequence ID" value="SFN42214.1"/>
    <property type="molecule type" value="Genomic_DNA"/>
</dbReference>
<name>A0A1I4YW22_9FLAO</name>
<evidence type="ECO:0000313" key="2">
    <source>
        <dbReference type="Proteomes" id="UP000198705"/>
    </source>
</evidence>
<gene>
    <name evidence="1" type="ORF">SAMN04487989_101330</name>
</gene>
<dbReference type="STRING" id="649333.SAMN04487989_101330"/>
<keyword evidence="2" id="KW-1185">Reference proteome</keyword>